<name>A0A6H5H5W5_9HEMI</name>
<dbReference type="AlphaFoldDB" id="A0A6H5H5W5"/>
<accession>A0A6H5H5W5</accession>
<feature type="non-terminal residue" evidence="1">
    <location>
        <position position="345"/>
    </location>
</feature>
<gene>
    <name evidence="1" type="ORF">NTEN_LOCUS16943</name>
</gene>
<reference evidence="1 2" key="1">
    <citation type="submission" date="2020-02" db="EMBL/GenBank/DDBJ databases">
        <authorList>
            <person name="Ferguson B K."/>
        </authorList>
    </citation>
    <scope>NUCLEOTIDE SEQUENCE [LARGE SCALE GENOMIC DNA]</scope>
</reference>
<protein>
    <submittedName>
        <fullName evidence="1">Uncharacterized protein</fullName>
    </submittedName>
</protein>
<organism evidence="1 2">
    <name type="scientific">Nesidiocoris tenuis</name>
    <dbReference type="NCBI Taxonomy" id="355587"/>
    <lineage>
        <taxon>Eukaryota</taxon>
        <taxon>Metazoa</taxon>
        <taxon>Ecdysozoa</taxon>
        <taxon>Arthropoda</taxon>
        <taxon>Hexapoda</taxon>
        <taxon>Insecta</taxon>
        <taxon>Pterygota</taxon>
        <taxon>Neoptera</taxon>
        <taxon>Paraneoptera</taxon>
        <taxon>Hemiptera</taxon>
        <taxon>Heteroptera</taxon>
        <taxon>Panheteroptera</taxon>
        <taxon>Cimicomorpha</taxon>
        <taxon>Miridae</taxon>
        <taxon>Dicyphina</taxon>
        <taxon>Nesidiocoris</taxon>
    </lineage>
</organism>
<proteinExistence type="predicted"/>
<keyword evidence="2" id="KW-1185">Reference proteome</keyword>
<dbReference type="EMBL" id="CADCXU010025037">
    <property type="protein sequence ID" value="CAB0012160.1"/>
    <property type="molecule type" value="Genomic_DNA"/>
</dbReference>
<sequence>MSTLVHPMKGWWRSIWTLVPAITTSRKFDEPSVIQLPSSGLTRSRISIYLRFKKKKVDNLTYMKCFLFIISPIECSMPMNLGPKNRKQMNSSIILTALSWKASDEGISKYPHGLKIPRSLRGLQFQPRPSLQSILELFLLQGRSRALKSVKLVKLKIDNRVKSPVTIITVRAAQRFLTNFGPTSFLHLDSRSLVRQSFHPYQVIPMLQSLCELRQVPTHLRTIDAMLSFHTSYDEGDSPLVMITMEDIHLQPSRCHHSDLSRHSLEKSPDPPRAFLLEEITKKAPTASGLSKCIGQDNKTRFIVYSEASRRLEKSGSAFPDIQGKTLALRGSAISLWRSFPALYR</sequence>
<evidence type="ECO:0000313" key="1">
    <source>
        <dbReference type="EMBL" id="CAB0012160.1"/>
    </source>
</evidence>
<evidence type="ECO:0000313" key="2">
    <source>
        <dbReference type="Proteomes" id="UP000479000"/>
    </source>
</evidence>
<dbReference type="Proteomes" id="UP000479000">
    <property type="component" value="Unassembled WGS sequence"/>
</dbReference>